<evidence type="ECO:0000256" key="1">
    <source>
        <dbReference type="SAM" id="Phobius"/>
    </source>
</evidence>
<evidence type="ECO:0000313" key="3">
    <source>
        <dbReference type="Proteomes" id="UP000321629"/>
    </source>
</evidence>
<gene>
    <name evidence="2" type="ORF">FPD38_03150</name>
</gene>
<keyword evidence="1" id="KW-0812">Transmembrane</keyword>
<dbReference type="AlphaFoldDB" id="A0A5C7DUW7"/>
<feature type="transmembrane region" description="Helical" evidence="1">
    <location>
        <begin position="166"/>
        <end position="184"/>
    </location>
</feature>
<sequence>MNKNKIFRQIHIYISLFFLPLAFLYAITGFSFLAGLDGDIGSKIQEYKVQAVIQKGAEAEFLIDFLKQNNLALPSSLESKFNKKNHNIIEIGKLHYSASIEKINENEYKISTKTRSLLGDMILLHKDKGMWYFSILGLAFALAMIILYFSGLLITLVAIRKDRGKQIGVLILGFIVTLTIAYFSV</sequence>
<proteinExistence type="predicted"/>
<accession>A0A5C7DUW7</accession>
<keyword evidence="1" id="KW-0472">Membrane</keyword>
<feature type="transmembrane region" description="Helical" evidence="1">
    <location>
        <begin position="131"/>
        <end position="159"/>
    </location>
</feature>
<dbReference type="Proteomes" id="UP000321629">
    <property type="component" value="Unassembled WGS sequence"/>
</dbReference>
<protein>
    <recommendedName>
        <fullName evidence="4">PepSY-associated TM helix domain-containing protein</fullName>
    </recommendedName>
</protein>
<dbReference type="RefSeq" id="WP_147555339.1">
    <property type="nucleotide sequence ID" value="NZ_VOWJ01000019.1"/>
</dbReference>
<comment type="caution">
    <text evidence="2">The sequence shown here is derived from an EMBL/GenBank/DDBJ whole genome shotgun (WGS) entry which is preliminary data.</text>
</comment>
<keyword evidence="1" id="KW-1133">Transmembrane helix</keyword>
<name>A0A5C7DUW7_9BACT</name>
<evidence type="ECO:0000313" key="2">
    <source>
        <dbReference type="EMBL" id="TXE88586.1"/>
    </source>
</evidence>
<feature type="transmembrane region" description="Helical" evidence="1">
    <location>
        <begin position="12"/>
        <end position="33"/>
    </location>
</feature>
<evidence type="ECO:0008006" key="4">
    <source>
        <dbReference type="Google" id="ProtNLM"/>
    </source>
</evidence>
<organism evidence="2 3">
    <name type="scientific">Campylobacter volucris</name>
    <dbReference type="NCBI Taxonomy" id="1031542"/>
    <lineage>
        <taxon>Bacteria</taxon>
        <taxon>Pseudomonadati</taxon>
        <taxon>Campylobacterota</taxon>
        <taxon>Epsilonproteobacteria</taxon>
        <taxon>Campylobacterales</taxon>
        <taxon>Campylobacteraceae</taxon>
        <taxon>Campylobacter</taxon>
    </lineage>
</organism>
<reference evidence="2 3" key="1">
    <citation type="submission" date="2019-07" db="EMBL/GenBank/DDBJ databases">
        <title>Rapid identification of Enteric Bacteria from Whole Genome Sequences (WGS) using Average Nucleotide Identity (ANI).</title>
        <authorList>
            <person name="Lane C."/>
        </authorList>
    </citation>
    <scope>NUCLEOTIDE SEQUENCE [LARGE SCALE GENOMIC DNA]</scope>
    <source>
        <strain evidence="2 3">2016D-0084</strain>
    </source>
</reference>
<dbReference type="EMBL" id="VOWJ01000019">
    <property type="protein sequence ID" value="TXE88586.1"/>
    <property type="molecule type" value="Genomic_DNA"/>
</dbReference>